<dbReference type="Gene3D" id="3.40.50.720">
    <property type="entry name" value="NAD(P)-binding Rossmann-like Domain"/>
    <property type="match status" value="2"/>
</dbReference>
<dbReference type="InterPro" id="IPR028357">
    <property type="entry name" value="UDPglc_DH_bac"/>
</dbReference>
<evidence type="ECO:0000256" key="7">
    <source>
        <dbReference type="PIRNR" id="PIRNR000124"/>
    </source>
</evidence>
<evidence type="ECO:0000256" key="2">
    <source>
        <dbReference type="ARBA" id="ARBA00006601"/>
    </source>
</evidence>
<feature type="binding site" evidence="8">
    <location>
        <begin position="250"/>
        <end position="254"/>
    </location>
    <ligand>
        <name>substrate</name>
    </ligand>
</feature>
<name>A0A951UQU6_9CYAN</name>
<dbReference type="InterPro" id="IPR036291">
    <property type="entry name" value="NAD(P)-bd_dom_sf"/>
</dbReference>
<evidence type="ECO:0000313" key="11">
    <source>
        <dbReference type="EMBL" id="MBW4660803.1"/>
    </source>
</evidence>
<evidence type="ECO:0000256" key="8">
    <source>
        <dbReference type="PIRSR" id="PIRSR500134-2"/>
    </source>
</evidence>
<dbReference type="EMBL" id="JAHHHD010000026">
    <property type="protein sequence ID" value="MBW4660803.1"/>
    <property type="molecule type" value="Genomic_DNA"/>
</dbReference>
<evidence type="ECO:0000256" key="1">
    <source>
        <dbReference type="ARBA" id="ARBA00004701"/>
    </source>
</evidence>
<evidence type="ECO:0000259" key="10">
    <source>
        <dbReference type="SMART" id="SM00984"/>
    </source>
</evidence>
<dbReference type="EC" id="1.1.1.22" evidence="3 7"/>
<dbReference type="AlphaFoldDB" id="A0A951UQU6"/>
<evidence type="ECO:0000256" key="3">
    <source>
        <dbReference type="ARBA" id="ARBA00012954"/>
    </source>
</evidence>
<dbReference type="GO" id="GO:0051287">
    <property type="term" value="F:NAD binding"/>
    <property type="evidence" value="ECO:0007669"/>
    <property type="project" value="InterPro"/>
</dbReference>
<dbReference type="SMART" id="SM00984">
    <property type="entry name" value="UDPG_MGDP_dh_C"/>
    <property type="match status" value="1"/>
</dbReference>
<dbReference type="GO" id="GO:0000271">
    <property type="term" value="P:polysaccharide biosynthetic process"/>
    <property type="evidence" value="ECO:0007669"/>
    <property type="project" value="InterPro"/>
</dbReference>
<dbReference type="PANTHER" id="PTHR43750">
    <property type="entry name" value="UDP-GLUCOSE 6-DEHYDROGENASE TUAD"/>
    <property type="match status" value="1"/>
</dbReference>
<keyword evidence="5 7" id="KW-0520">NAD</keyword>
<dbReference type="InterPro" id="IPR014026">
    <property type="entry name" value="UDP-Glc/GDP-Man_DH_dimer"/>
</dbReference>
<feature type="binding site" evidence="9">
    <location>
        <position position="328"/>
    </location>
    <ligand>
        <name>NAD(+)</name>
        <dbReference type="ChEBI" id="CHEBI:57540"/>
    </ligand>
</feature>
<dbReference type="PIRSF" id="PIRSF000124">
    <property type="entry name" value="UDPglc_GDPman_dh"/>
    <property type="match status" value="1"/>
</dbReference>
<dbReference type="InterPro" id="IPR001732">
    <property type="entry name" value="UDP-Glc/GDP-Man_DH_N"/>
</dbReference>
<dbReference type="GO" id="GO:0003979">
    <property type="term" value="F:UDP-glucose 6-dehydrogenase activity"/>
    <property type="evidence" value="ECO:0007669"/>
    <property type="project" value="UniProtKB-EC"/>
</dbReference>
<dbReference type="SUPFAM" id="SSF48179">
    <property type="entry name" value="6-phosphogluconate dehydrogenase C-terminal domain-like"/>
    <property type="match status" value="1"/>
</dbReference>
<feature type="binding site" evidence="9">
    <location>
        <position position="89"/>
    </location>
    <ligand>
        <name>NAD(+)</name>
        <dbReference type="ChEBI" id="CHEBI:57540"/>
    </ligand>
</feature>
<evidence type="ECO:0000313" key="12">
    <source>
        <dbReference type="Proteomes" id="UP000757435"/>
    </source>
</evidence>
<reference evidence="11" key="1">
    <citation type="submission" date="2021-05" db="EMBL/GenBank/DDBJ databases">
        <authorList>
            <person name="Pietrasiak N."/>
            <person name="Ward R."/>
            <person name="Stajich J.E."/>
            <person name="Kurbessoian T."/>
        </authorList>
    </citation>
    <scope>NUCLEOTIDE SEQUENCE</scope>
    <source>
        <strain evidence="11">UHER 2000/2452</strain>
    </source>
</reference>
<organism evidence="11 12">
    <name type="scientific">Drouetiella hepatica Uher 2000/2452</name>
    <dbReference type="NCBI Taxonomy" id="904376"/>
    <lineage>
        <taxon>Bacteria</taxon>
        <taxon>Bacillati</taxon>
        <taxon>Cyanobacteriota</taxon>
        <taxon>Cyanophyceae</taxon>
        <taxon>Oculatellales</taxon>
        <taxon>Oculatellaceae</taxon>
        <taxon>Drouetiella</taxon>
    </lineage>
</organism>
<protein>
    <recommendedName>
        <fullName evidence="3 7">UDP-glucose 6-dehydrogenase</fullName>
        <ecNumber evidence="3 7">1.1.1.22</ecNumber>
    </recommendedName>
</protein>
<comment type="pathway">
    <text evidence="1">Nucleotide-sugar biosynthesis; UDP-alpha-D-glucuronate biosynthesis; UDP-alpha-D-glucuronate from UDP-alpha-D-glucose: step 1/1.</text>
</comment>
<evidence type="ECO:0000256" key="4">
    <source>
        <dbReference type="ARBA" id="ARBA00023002"/>
    </source>
</evidence>
<evidence type="ECO:0000256" key="5">
    <source>
        <dbReference type="ARBA" id="ARBA00023027"/>
    </source>
</evidence>
<sequence length="434" mass="47083">MAVHEKIGIVGLWHLGCVISAAWSTLGKTVQGVDFDHALIDNLSQGQPPIFEPGLQETIQTGLSQGKLGYSTDPAMLSDCGLVFLAYDTPVRDDDTSDLTILEEAIAKIGSHLSPRTILIVSAQLPAGTARQFRAQLKEFEPSLELVYSPENLRLGEAIDCYLHPGHIVIGADDPQAGQTVTELFAPMQAECLLMNLPSAEMTKHGINSFLAASITLANQWADICTAVGADFTQVAAAMKLDPRIGKRAYLSSGIGFSGGTLGRDLKVLEAINQRSGNESPIFGTVWQYNKSRVKVVAKMSEAAIGSLKGKRVALLGMTYKPGTSTLRRSLPLEVASDLIAKGAEIRAYDPKANWNEVQIPAQLQVCSTAYDAAADADLVVLLTEWAEFKELDFQEIRDRMKGSTFFDTKNFLLTKFDQIRELGFTVLSIGRSC</sequence>
<comment type="similarity">
    <text evidence="2 7">Belongs to the UDP-glucose/GDP-mannose dehydrogenase family.</text>
</comment>
<comment type="catalytic activity">
    <reaction evidence="6 7">
        <text>UDP-alpha-D-glucose + 2 NAD(+) + H2O = UDP-alpha-D-glucuronate + 2 NADH + 3 H(+)</text>
        <dbReference type="Rhea" id="RHEA:23596"/>
        <dbReference type="ChEBI" id="CHEBI:15377"/>
        <dbReference type="ChEBI" id="CHEBI:15378"/>
        <dbReference type="ChEBI" id="CHEBI:57540"/>
        <dbReference type="ChEBI" id="CHEBI:57945"/>
        <dbReference type="ChEBI" id="CHEBI:58052"/>
        <dbReference type="ChEBI" id="CHEBI:58885"/>
        <dbReference type="EC" id="1.1.1.22"/>
    </reaction>
</comment>
<dbReference type="Pfam" id="PF03721">
    <property type="entry name" value="UDPG_MGDP_dh_N"/>
    <property type="match status" value="1"/>
</dbReference>
<dbReference type="InterPro" id="IPR014027">
    <property type="entry name" value="UDP-Glc/GDP-Man_DH_C"/>
</dbReference>
<evidence type="ECO:0000256" key="6">
    <source>
        <dbReference type="ARBA" id="ARBA00047473"/>
    </source>
</evidence>
<comment type="caution">
    <text evidence="11">The sequence shown here is derived from an EMBL/GenBank/DDBJ whole genome shotgun (WGS) entry which is preliminary data.</text>
</comment>
<dbReference type="InterPro" id="IPR017476">
    <property type="entry name" value="UDP-Glc/GDP-Man"/>
</dbReference>
<dbReference type="Pfam" id="PF03720">
    <property type="entry name" value="UDPG_MGDP_dh_C"/>
    <property type="match status" value="1"/>
</dbReference>
<dbReference type="InterPro" id="IPR036220">
    <property type="entry name" value="UDP-Glc/GDP-Man_DH_C_sf"/>
</dbReference>
<reference evidence="11" key="2">
    <citation type="journal article" date="2022" name="Microbiol. Resour. Announc.">
        <title>Metagenome Sequencing to Explore Phylogenomics of Terrestrial Cyanobacteria.</title>
        <authorList>
            <person name="Ward R.D."/>
            <person name="Stajich J.E."/>
            <person name="Johansen J.R."/>
            <person name="Huntemann M."/>
            <person name="Clum A."/>
            <person name="Foster B."/>
            <person name="Foster B."/>
            <person name="Roux S."/>
            <person name="Palaniappan K."/>
            <person name="Varghese N."/>
            <person name="Mukherjee S."/>
            <person name="Reddy T.B.K."/>
            <person name="Daum C."/>
            <person name="Copeland A."/>
            <person name="Chen I.A."/>
            <person name="Ivanova N.N."/>
            <person name="Kyrpides N.C."/>
            <person name="Shapiro N."/>
            <person name="Eloe-Fadrosh E.A."/>
            <person name="Pietrasiak N."/>
        </authorList>
    </citation>
    <scope>NUCLEOTIDE SEQUENCE</scope>
    <source>
        <strain evidence="11">UHER 2000/2452</strain>
    </source>
</reference>
<dbReference type="InterPro" id="IPR008927">
    <property type="entry name" value="6-PGluconate_DH-like_C_sf"/>
</dbReference>
<dbReference type="Gene3D" id="1.20.5.100">
    <property type="entry name" value="Cytochrome c1, transmembrane anchor, C-terminal"/>
    <property type="match status" value="1"/>
</dbReference>
<keyword evidence="4 7" id="KW-0560">Oxidoreductase</keyword>
<feature type="domain" description="UDP-glucose/GDP-mannose dehydrogenase C-terminal" evidence="10">
    <location>
        <begin position="314"/>
        <end position="415"/>
    </location>
</feature>
<dbReference type="PANTHER" id="PTHR43750:SF3">
    <property type="entry name" value="UDP-GLUCOSE 6-DEHYDROGENASE TUAD"/>
    <property type="match status" value="1"/>
</dbReference>
<dbReference type="Proteomes" id="UP000757435">
    <property type="component" value="Unassembled WGS sequence"/>
</dbReference>
<evidence type="ECO:0000256" key="9">
    <source>
        <dbReference type="PIRSR" id="PIRSR500134-3"/>
    </source>
</evidence>
<dbReference type="NCBIfam" id="TIGR03026">
    <property type="entry name" value="NDP-sugDHase"/>
    <property type="match status" value="1"/>
</dbReference>
<gene>
    <name evidence="11" type="ORF">KME15_19180</name>
</gene>
<feature type="binding site" evidence="9">
    <location>
        <position position="34"/>
    </location>
    <ligand>
        <name>NAD(+)</name>
        <dbReference type="ChEBI" id="CHEBI:57540"/>
    </ligand>
</feature>
<accession>A0A951UQU6</accession>
<feature type="binding site" evidence="8">
    <location>
        <position position="321"/>
    </location>
    <ligand>
        <name>substrate</name>
    </ligand>
</feature>
<dbReference type="Pfam" id="PF00984">
    <property type="entry name" value="UDPG_MGDP_dh"/>
    <property type="match status" value="1"/>
</dbReference>
<dbReference type="PIRSF" id="PIRSF500134">
    <property type="entry name" value="UDPglc_DH_bac"/>
    <property type="match status" value="1"/>
</dbReference>
<proteinExistence type="inferred from homology"/>
<dbReference type="SUPFAM" id="SSF51735">
    <property type="entry name" value="NAD(P)-binding Rossmann-fold domains"/>
    <property type="match status" value="1"/>
</dbReference>
<feature type="binding site" evidence="8">
    <location>
        <position position="204"/>
    </location>
    <ligand>
        <name>substrate</name>
    </ligand>
</feature>
<dbReference type="SUPFAM" id="SSF52413">
    <property type="entry name" value="UDP-glucose/GDP-mannose dehydrogenase C-terminal domain"/>
    <property type="match status" value="1"/>
</dbReference>